<keyword evidence="5" id="KW-0999">Mitochondrion inner membrane</keyword>
<proteinExistence type="inferred from homology"/>
<reference evidence="6 7" key="1">
    <citation type="journal article" date="2004" name="Science">
        <title>The Ashbya gossypii genome as a tool for mapping the ancient Saccharomyces cerevisiae genome.</title>
        <authorList>
            <person name="Dietrich F.S."/>
            <person name="Voegeli S."/>
            <person name="Brachat S."/>
            <person name="Lerch A."/>
            <person name="Gates K."/>
            <person name="Steiner S."/>
            <person name="Mohr C."/>
            <person name="Pohlmann R."/>
            <person name="Luedi P."/>
            <person name="Choi S."/>
            <person name="Wing R.A."/>
            <person name="Flavier A."/>
            <person name="Gaffney T.D."/>
            <person name="Philippsen P."/>
        </authorList>
    </citation>
    <scope>NUCLEOTIDE SEQUENCE [LARGE SCALE GENOMIC DNA]</scope>
    <source>
        <strain evidence="7">ATCC 10895 / CBS 109.51 / FGSC 9923 / NRRL Y-1056</strain>
    </source>
</reference>
<evidence type="ECO:0000313" key="7">
    <source>
        <dbReference type="Proteomes" id="UP000000591"/>
    </source>
</evidence>
<dbReference type="InParanoid" id="Q75EQ1"/>
<evidence type="ECO:0000256" key="1">
    <source>
        <dbReference type="ARBA" id="ARBA00004370"/>
    </source>
</evidence>
<dbReference type="CDD" id="cd06662">
    <property type="entry name" value="SURF1"/>
    <property type="match status" value="1"/>
</dbReference>
<sequence length="376" mass="43191">MLKFAGITPSLRRCAFQRHQLSLARYQVRGVKTSTVDWKPIHTSKTPEDHERGDHPWARRFFLTLMCAIPVVSFYLGMWQLRRLKWKTELIAKCEDQLTYRPVPLPQKFTPEMCEQWEYRRVVVKGAFRHEEEIFVGPRVRNGVKGYLLFTPFIRKDTGERLLIERGWVSEDRVLPTQRGLQHLSVPRGDNVEVVCLVRKALPKGRFQWDKTDEESRVWQVADIPAMAAATGTLPVHLQAIEDFHNHHWPVADSDAAAAQSNGVRGTSWWKFWNTNSGSTVSEKEGNAIPASTPVQSRQSDAIEYSEFQFMREGVPVGKVPAVELRNTHTQYMLTWFGLSFFSTLLLCFAIRGSRGSAVSQSQLKRSKLKHARKNT</sequence>
<dbReference type="STRING" id="284811.Q75EQ1"/>
<organism evidence="6 7">
    <name type="scientific">Eremothecium gossypii (strain ATCC 10895 / CBS 109.51 / FGSC 9923 / NRRL Y-1056)</name>
    <name type="common">Yeast</name>
    <name type="synonym">Ashbya gossypii</name>
    <dbReference type="NCBI Taxonomy" id="284811"/>
    <lineage>
        <taxon>Eukaryota</taxon>
        <taxon>Fungi</taxon>
        <taxon>Dikarya</taxon>
        <taxon>Ascomycota</taxon>
        <taxon>Saccharomycotina</taxon>
        <taxon>Saccharomycetes</taxon>
        <taxon>Saccharomycetales</taxon>
        <taxon>Saccharomycetaceae</taxon>
        <taxon>Eremothecium</taxon>
    </lineage>
</organism>
<name>Q75EQ1_EREGS</name>
<keyword evidence="4 5" id="KW-0472">Membrane</keyword>
<keyword evidence="5" id="KW-0496">Mitochondrion</keyword>
<dbReference type="eggNOG" id="KOG1563">
    <property type="taxonomic scope" value="Eukaryota"/>
</dbReference>
<dbReference type="Pfam" id="PF02104">
    <property type="entry name" value="SURF1"/>
    <property type="match status" value="1"/>
</dbReference>
<dbReference type="EMBL" id="AE016814">
    <property type="protein sequence ID" value="AAS50393.1"/>
    <property type="molecule type" value="Genomic_DNA"/>
</dbReference>
<dbReference type="GO" id="GO:0051082">
    <property type="term" value="F:unfolded protein binding"/>
    <property type="evidence" value="ECO:0007669"/>
    <property type="project" value="EnsemblFungi"/>
</dbReference>
<dbReference type="GeneID" id="4618414"/>
<evidence type="ECO:0000256" key="5">
    <source>
        <dbReference type="RuleBase" id="RU363076"/>
    </source>
</evidence>
<dbReference type="AlphaFoldDB" id="Q75EQ1"/>
<dbReference type="InterPro" id="IPR002994">
    <property type="entry name" value="Surf1/Shy1"/>
</dbReference>
<gene>
    <name evidence="6" type="ORF">AGOS_AAR028W</name>
</gene>
<dbReference type="GO" id="GO:0005743">
    <property type="term" value="C:mitochondrial inner membrane"/>
    <property type="evidence" value="ECO:0007669"/>
    <property type="project" value="UniProtKB-SubCell"/>
</dbReference>
<dbReference type="HOGENOM" id="CLU_047737_4_0_1"/>
<comment type="function">
    <text evidence="5">Probably involved in the biogenesis of the COX complex.</text>
</comment>
<dbReference type="KEGG" id="ago:AGOS_AAR028W"/>
<keyword evidence="2 5" id="KW-0812">Transmembrane</keyword>
<feature type="transmembrane region" description="Helical" evidence="5">
    <location>
        <begin position="61"/>
        <end position="81"/>
    </location>
</feature>
<dbReference type="GO" id="GO:0005739">
    <property type="term" value="C:mitochondrion"/>
    <property type="evidence" value="ECO:0000318"/>
    <property type="project" value="GO_Central"/>
</dbReference>
<dbReference type="Proteomes" id="UP000000591">
    <property type="component" value="Chromosome I"/>
</dbReference>
<dbReference type="PANTHER" id="PTHR23427">
    <property type="entry name" value="SURFEIT LOCUS PROTEIN"/>
    <property type="match status" value="1"/>
</dbReference>
<reference evidence="7" key="2">
    <citation type="journal article" date="2013" name="G3 (Bethesda)">
        <title>Genomes of Ashbya fungi isolated from insects reveal four mating-type loci, numerous translocations, lack of transposons, and distinct gene duplications.</title>
        <authorList>
            <person name="Dietrich F.S."/>
            <person name="Voegeli S."/>
            <person name="Kuo S."/>
            <person name="Philippsen P."/>
        </authorList>
    </citation>
    <scope>GENOME REANNOTATION</scope>
    <source>
        <strain evidence="7">ATCC 10895 / CBS 109.51 / FGSC 9923 / NRRL Y-1056</strain>
    </source>
</reference>
<dbReference type="InterPro" id="IPR045214">
    <property type="entry name" value="Surf1/Surf4"/>
</dbReference>
<dbReference type="PROSITE" id="PS50895">
    <property type="entry name" value="SURF1"/>
    <property type="match status" value="1"/>
</dbReference>
<dbReference type="FunCoup" id="Q75EQ1">
    <property type="interactions" value="387"/>
</dbReference>
<dbReference type="GO" id="GO:0033617">
    <property type="term" value="P:mitochondrial respiratory chain complex IV assembly"/>
    <property type="evidence" value="ECO:0000318"/>
    <property type="project" value="GO_Central"/>
</dbReference>
<comment type="similarity">
    <text evidence="5">Belongs to the SURF1 family.</text>
</comment>
<comment type="subcellular location">
    <subcellularLocation>
        <location evidence="1">Membrane</location>
    </subcellularLocation>
    <subcellularLocation>
        <location evidence="5">Mitochondrion inner membrane</location>
        <topology evidence="5">Multi-pass membrane protein</topology>
    </subcellularLocation>
</comment>
<evidence type="ECO:0000256" key="2">
    <source>
        <dbReference type="ARBA" id="ARBA00022692"/>
    </source>
</evidence>
<evidence type="ECO:0000256" key="4">
    <source>
        <dbReference type="ARBA" id="ARBA00023136"/>
    </source>
</evidence>
<accession>Q75EQ1</accession>
<protein>
    <recommendedName>
        <fullName evidence="5">SURF1-like protein</fullName>
    </recommendedName>
</protein>
<keyword evidence="7" id="KW-1185">Reference proteome</keyword>
<feature type="transmembrane region" description="Helical" evidence="5">
    <location>
        <begin position="333"/>
        <end position="351"/>
    </location>
</feature>
<evidence type="ECO:0000256" key="3">
    <source>
        <dbReference type="ARBA" id="ARBA00022989"/>
    </source>
</evidence>
<dbReference type="PANTHER" id="PTHR23427:SF2">
    <property type="entry name" value="SURFEIT LOCUS PROTEIN 1"/>
    <property type="match status" value="1"/>
</dbReference>
<dbReference type="OMA" id="YLGTWQL"/>
<dbReference type="OrthoDB" id="10040024at2759"/>
<dbReference type="RefSeq" id="NP_982569.1">
    <property type="nucleotide sequence ID" value="NM_207922.1"/>
</dbReference>
<keyword evidence="3 5" id="KW-1133">Transmembrane helix</keyword>
<evidence type="ECO:0000313" key="6">
    <source>
        <dbReference type="EMBL" id="AAS50393.1"/>
    </source>
</evidence>